<dbReference type="KEGG" id="ccp:CHC_T00001060001"/>
<protein>
    <submittedName>
        <fullName evidence="3">Uncharacterized protein</fullName>
    </submittedName>
</protein>
<dbReference type="PANTHER" id="PTHR12832">
    <property type="entry name" value="TESTIS-SPECIFIC PROTEIN PBS13 T-COMPLEX 11"/>
    <property type="match status" value="1"/>
</dbReference>
<sequence length="683" mass="75847">MKHAFGYAHGKGEREVRRAAGKISGYYLLSKARQAMAHAGVLGETLSSLGFDECTSRLETPEAQKSVDLVFQALGMRNKNRLVTRKDTMREQMERRVLLSSIVVSLHPEAVMEEKVRPSNPTADVVSVDSWAVYTARRMLLCLHVGTLGAVANAWLQWRRAFTKWKKNDAEVLLRAMIEDAVATQALQNTVTRGFNDAKSQERMRTSLGGSSSAASARQQEQTIWGEQISRKQEMIKEAVDKFAGPRGLRRLQAALAASRQITDERVIHEIMIDLPGLLAKIQSSPPVPEDAWRRLQIELSKSPPEKNELARRLLHLSNMLNSMIEGCFVIENDEVTDELNGDFAIQLVCRVAAALEKCQAEAFDEPLREWVNDTILKLQSAGEALASVVVDTLRQMTDLVEKIHHSIVTFRIQRVAPVVQQYGAAWERSSFQGHVMSGEVPSSFPQTRNLFSEVVVSVTNNNNTSDVQDVSPSAPLPLKEVIIRGIIRLIMKSTGCSPEELPEFMRLDQQRIVRMQNDFQGCALLASLDNIAKQFISSKGAPRSNDAVAKVVVVLESESPTLRDIQNAFMAGVSSSLSRNNINVRNGERELLEGIVENATRPSDKTLTLMMERMEHALLGYSLRAQRVQGSARIPISSDVVLPPGLEGIEERVKKLSRTITRLADHLLQVHGSALNSLVVSI</sequence>
<keyword evidence="4" id="KW-1185">Reference proteome</keyword>
<dbReference type="Proteomes" id="UP000012073">
    <property type="component" value="Unassembled WGS sequence"/>
</dbReference>
<evidence type="ECO:0000313" key="4">
    <source>
        <dbReference type="Proteomes" id="UP000012073"/>
    </source>
</evidence>
<evidence type="ECO:0000256" key="2">
    <source>
        <dbReference type="SAM" id="MobiDB-lite"/>
    </source>
</evidence>
<reference evidence="4" key="1">
    <citation type="journal article" date="2013" name="Proc. Natl. Acad. Sci. U.S.A.">
        <title>Genome structure and metabolic features in the red seaweed Chondrus crispus shed light on evolution of the Archaeplastida.</title>
        <authorList>
            <person name="Collen J."/>
            <person name="Porcel B."/>
            <person name="Carre W."/>
            <person name="Ball S.G."/>
            <person name="Chaparro C."/>
            <person name="Tonon T."/>
            <person name="Barbeyron T."/>
            <person name="Michel G."/>
            <person name="Noel B."/>
            <person name="Valentin K."/>
            <person name="Elias M."/>
            <person name="Artiguenave F."/>
            <person name="Arun A."/>
            <person name="Aury J.M."/>
            <person name="Barbosa-Neto J.F."/>
            <person name="Bothwell J.H."/>
            <person name="Bouget F.Y."/>
            <person name="Brillet L."/>
            <person name="Cabello-Hurtado F."/>
            <person name="Capella-Gutierrez S."/>
            <person name="Charrier B."/>
            <person name="Cladiere L."/>
            <person name="Cock J.M."/>
            <person name="Coelho S.M."/>
            <person name="Colleoni C."/>
            <person name="Czjzek M."/>
            <person name="Da Silva C."/>
            <person name="Delage L."/>
            <person name="Denoeud F."/>
            <person name="Deschamps P."/>
            <person name="Dittami S.M."/>
            <person name="Gabaldon T."/>
            <person name="Gachon C.M."/>
            <person name="Groisillier A."/>
            <person name="Herve C."/>
            <person name="Jabbari K."/>
            <person name="Katinka M."/>
            <person name="Kloareg B."/>
            <person name="Kowalczyk N."/>
            <person name="Labadie K."/>
            <person name="Leblanc C."/>
            <person name="Lopez P.J."/>
            <person name="McLachlan D.H."/>
            <person name="Meslet-Cladiere L."/>
            <person name="Moustafa A."/>
            <person name="Nehr Z."/>
            <person name="Nyvall Collen P."/>
            <person name="Panaud O."/>
            <person name="Partensky F."/>
            <person name="Poulain J."/>
            <person name="Rensing S.A."/>
            <person name="Rousvoal S."/>
            <person name="Samson G."/>
            <person name="Symeonidi A."/>
            <person name="Weissenbach J."/>
            <person name="Zambounis A."/>
            <person name="Wincker P."/>
            <person name="Boyen C."/>
        </authorList>
    </citation>
    <scope>NUCLEOTIDE SEQUENCE [LARGE SCALE GENOMIC DNA]</scope>
    <source>
        <strain evidence="4">cv. Stackhouse</strain>
    </source>
</reference>
<dbReference type="GeneID" id="17326304"/>
<feature type="region of interest" description="Disordered" evidence="2">
    <location>
        <begin position="198"/>
        <end position="222"/>
    </location>
</feature>
<dbReference type="PANTHER" id="PTHR12832:SF11">
    <property type="entry name" value="LD23868P"/>
    <property type="match status" value="1"/>
</dbReference>
<evidence type="ECO:0000256" key="1">
    <source>
        <dbReference type="ARBA" id="ARBA00010954"/>
    </source>
</evidence>
<gene>
    <name evidence="3" type="ORF">CHC_T00001060001</name>
</gene>
<dbReference type="OrthoDB" id="5783at2759"/>
<organism evidence="3 4">
    <name type="scientific">Chondrus crispus</name>
    <name type="common">Carrageen Irish moss</name>
    <name type="synonym">Polymorpha crispa</name>
    <dbReference type="NCBI Taxonomy" id="2769"/>
    <lineage>
        <taxon>Eukaryota</taxon>
        <taxon>Rhodophyta</taxon>
        <taxon>Florideophyceae</taxon>
        <taxon>Rhodymeniophycidae</taxon>
        <taxon>Gigartinales</taxon>
        <taxon>Gigartinaceae</taxon>
        <taxon>Chondrus</taxon>
    </lineage>
</organism>
<comment type="similarity">
    <text evidence="1">Belongs to the TCP11 family.</text>
</comment>
<dbReference type="Gramene" id="CDF38675">
    <property type="protein sequence ID" value="CDF38675"/>
    <property type="gene ID" value="CHC_T00001060001"/>
</dbReference>
<dbReference type="Pfam" id="PF05794">
    <property type="entry name" value="Tcp11"/>
    <property type="match status" value="1"/>
</dbReference>
<evidence type="ECO:0000313" key="3">
    <source>
        <dbReference type="EMBL" id="CDF38675.1"/>
    </source>
</evidence>
<dbReference type="OMA" id="VIHEIMI"/>
<dbReference type="EMBL" id="HG001951">
    <property type="protein sequence ID" value="CDF38675.1"/>
    <property type="molecule type" value="Genomic_DNA"/>
</dbReference>
<dbReference type="InterPro" id="IPR008862">
    <property type="entry name" value="Tcp11"/>
</dbReference>
<dbReference type="GO" id="GO:0007165">
    <property type="term" value="P:signal transduction"/>
    <property type="evidence" value="ECO:0007669"/>
    <property type="project" value="TreeGrafter"/>
</dbReference>
<proteinExistence type="inferred from homology"/>
<name>R7QMR1_CHOCR</name>
<accession>R7QMR1</accession>
<dbReference type="RefSeq" id="XP_005718580.1">
    <property type="nucleotide sequence ID" value="XM_005718523.1"/>
</dbReference>
<dbReference type="AlphaFoldDB" id="R7QMR1"/>